<dbReference type="EMBL" id="FQUJ01000012">
    <property type="protein sequence ID" value="SHF46811.1"/>
    <property type="molecule type" value="Genomic_DNA"/>
</dbReference>
<sequence length="192" mass="20586">MMKKLVCILLTGLALPAWAAEATLELPVDARIDVQVIDTVTLDGGATDRTDVLLRPVTHDQADGARLLPDYCLITANAQLDDQRVRLTTQSVTCIEAEDDSPEIYSGELSAAAFERDGGFGLDVCTNKQNGQCVKAVIEPAHHFQLSIGETTRLTAQANPSEELNRQRRQADDDGNANAAPAEGSEPGGDTR</sequence>
<gene>
    <name evidence="3" type="ORF">SAMN02745148_02714</name>
</gene>
<protein>
    <submittedName>
        <fullName evidence="3">Uncharacterized protein</fullName>
    </submittedName>
</protein>
<feature type="signal peptide" evidence="2">
    <location>
        <begin position="1"/>
        <end position="19"/>
    </location>
</feature>
<evidence type="ECO:0000313" key="3">
    <source>
        <dbReference type="EMBL" id="SHF46811.1"/>
    </source>
</evidence>
<evidence type="ECO:0000256" key="1">
    <source>
        <dbReference type="SAM" id="MobiDB-lite"/>
    </source>
</evidence>
<evidence type="ECO:0000313" key="4">
    <source>
        <dbReference type="Proteomes" id="UP000184346"/>
    </source>
</evidence>
<feature type="compositionally biased region" description="Basic and acidic residues" evidence="1">
    <location>
        <begin position="163"/>
        <end position="172"/>
    </location>
</feature>
<feature type="region of interest" description="Disordered" evidence="1">
    <location>
        <begin position="152"/>
        <end position="192"/>
    </location>
</feature>
<dbReference type="RefSeq" id="WP_084671585.1">
    <property type="nucleotide sequence ID" value="NZ_FQUJ01000012.1"/>
</dbReference>
<organism evidence="3 4">
    <name type="scientific">Modicisalibacter ilicicola DSM 19980</name>
    <dbReference type="NCBI Taxonomy" id="1121942"/>
    <lineage>
        <taxon>Bacteria</taxon>
        <taxon>Pseudomonadati</taxon>
        <taxon>Pseudomonadota</taxon>
        <taxon>Gammaproteobacteria</taxon>
        <taxon>Oceanospirillales</taxon>
        <taxon>Halomonadaceae</taxon>
        <taxon>Modicisalibacter</taxon>
    </lineage>
</organism>
<dbReference type="AlphaFoldDB" id="A0A1M5BWP2"/>
<proteinExistence type="predicted"/>
<dbReference type="OrthoDB" id="6118120at2"/>
<evidence type="ECO:0000256" key="2">
    <source>
        <dbReference type="SAM" id="SignalP"/>
    </source>
</evidence>
<dbReference type="STRING" id="1121942.SAMN02745148_02714"/>
<feature type="compositionally biased region" description="Polar residues" evidence="1">
    <location>
        <begin position="152"/>
        <end position="162"/>
    </location>
</feature>
<reference evidence="3 4" key="1">
    <citation type="submission" date="2016-11" db="EMBL/GenBank/DDBJ databases">
        <authorList>
            <person name="Jaros S."/>
            <person name="Januszkiewicz K."/>
            <person name="Wedrychowicz H."/>
        </authorList>
    </citation>
    <scope>NUCLEOTIDE SEQUENCE [LARGE SCALE GENOMIC DNA]</scope>
    <source>
        <strain evidence="3 4">DSM 19980</strain>
    </source>
</reference>
<dbReference type="Proteomes" id="UP000184346">
    <property type="component" value="Unassembled WGS sequence"/>
</dbReference>
<feature type="chain" id="PRO_5012770431" evidence="2">
    <location>
        <begin position="20"/>
        <end position="192"/>
    </location>
</feature>
<keyword evidence="2" id="KW-0732">Signal</keyword>
<accession>A0A1M5BWP2</accession>
<name>A0A1M5BWP2_9GAMM</name>
<keyword evidence="4" id="KW-1185">Reference proteome</keyword>